<dbReference type="Proteomes" id="UP001160142">
    <property type="component" value="Unassembled WGS sequence"/>
</dbReference>
<feature type="transmembrane region" description="Helical" evidence="14">
    <location>
        <begin position="48"/>
        <end position="67"/>
    </location>
</feature>
<gene>
    <name evidence="15" type="ORF">M2152_000867</name>
</gene>
<keyword evidence="5 14" id="KW-0812">Transmembrane</keyword>
<keyword evidence="9" id="KW-0594">Phospholipid biosynthesis</keyword>
<evidence type="ECO:0000256" key="3">
    <source>
        <dbReference type="ARBA" id="ARBA00022516"/>
    </source>
</evidence>
<dbReference type="PANTHER" id="PTHR14269">
    <property type="entry name" value="CDP-DIACYLGLYCEROL--GLYCEROL-3-PHOSPHATE 3-PHOSPHATIDYLTRANSFERASE-RELATED"/>
    <property type="match status" value="1"/>
</dbReference>
<evidence type="ECO:0000256" key="1">
    <source>
        <dbReference type="ARBA" id="ARBA00004141"/>
    </source>
</evidence>
<dbReference type="EC" id="2.7.8.5" evidence="11"/>
<dbReference type="GO" id="GO:0008444">
    <property type="term" value="F:CDP-diacylglycerol-glycerol-3-phosphate 3-phosphatidyltransferase activity"/>
    <property type="evidence" value="ECO:0007669"/>
    <property type="project" value="UniProtKB-EC"/>
</dbReference>
<comment type="similarity">
    <text evidence="2 12">Belongs to the CDP-alcohol phosphatidyltransferase class-I family.</text>
</comment>
<feature type="compositionally biased region" description="Basic and acidic residues" evidence="13">
    <location>
        <begin position="1"/>
        <end position="32"/>
    </location>
</feature>
<keyword evidence="10" id="KW-1208">Phospholipid metabolism</keyword>
<feature type="transmembrane region" description="Helical" evidence="14">
    <location>
        <begin position="79"/>
        <end position="99"/>
    </location>
</feature>
<protein>
    <recommendedName>
        <fullName evidence="11">CDP-diacylglycerol--glycerol-3-phosphate 3-phosphatidyltransferase</fullName>
        <ecNumber evidence="11">2.7.8.5</ecNumber>
    </recommendedName>
</protein>
<evidence type="ECO:0000313" key="15">
    <source>
        <dbReference type="EMBL" id="MDH6180685.1"/>
    </source>
</evidence>
<evidence type="ECO:0000256" key="2">
    <source>
        <dbReference type="ARBA" id="ARBA00010441"/>
    </source>
</evidence>
<dbReference type="PANTHER" id="PTHR14269:SF52">
    <property type="entry name" value="PHOSPHATIDYLGLYCEROPHOSPHATE SYNTHASE-RELATED"/>
    <property type="match status" value="1"/>
</dbReference>
<evidence type="ECO:0000256" key="6">
    <source>
        <dbReference type="ARBA" id="ARBA00022989"/>
    </source>
</evidence>
<reference evidence="15 16" key="1">
    <citation type="submission" date="2023-04" db="EMBL/GenBank/DDBJ databases">
        <title>Genome Encyclopedia of Bacteria and Archaea VI: Functional Genomics of Type Strains.</title>
        <authorList>
            <person name="Whitman W."/>
        </authorList>
    </citation>
    <scope>NUCLEOTIDE SEQUENCE [LARGE SCALE GENOMIC DNA]</scope>
    <source>
        <strain evidence="15 16">SG_E_30_P1</strain>
    </source>
</reference>
<keyword evidence="8 14" id="KW-0472">Membrane</keyword>
<keyword evidence="6 14" id="KW-1133">Transmembrane helix</keyword>
<feature type="transmembrane region" description="Helical" evidence="14">
    <location>
        <begin position="173"/>
        <end position="194"/>
    </location>
</feature>
<dbReference type="EMBL" id="JARXVQ010000001">
    <property type="protein sequence ID" value="MDH6180685.1"/>
    <property type="molecule type" value="Genomic_DNA"/>
</dbReference>
<dbReference type="InterPro" id="IPR050324">
    <property type="entry name" value="CDP-alcohol_PTase-I"/>
</dbReference>
<keyword evidence="3" id="KW-0444">Lipid biosynthesis</keyword>
<evidence type="ECO:0000256" key="11">
    <source>
        <dbReference type="NCBIfam" id="TIGR00560"/>
    </source>
</evidence>
<evidence type="ECO:0000256" key="5">
    <source>
        <dbReference type="ARBA" id="ARBA00022692"/>
    </source>
</evidence>
<evidence type="ECO:0000256" key="7">
    <source>
        <dbReference type="ARBA" id="ARBA00023098"/>
    </source>
</evidence>
<dbReference type="InterPro" id="IPR043130">
    <property type="entry name" value="CDP-OH_PTrfase_TM_dom"/>
</dbReference>
<proteinExistence type="inferred from homology"/>
<keyword evidence="4 12" id="KW-0808">Transferase</keyword>
<evidence type="ECO:0000313" key="16">
    <source>
        <dbReference type="Proteomes" id="UP001160142"/>
    </source>
</evidence>
<dbReference type="InterPro" id="IPR048254">
    <property type="entry name" value="CDP_ALCOHOL_P_TRANSF_CS"/>
</dbReference>
<name>A0ABT6KLU8_9MICO</name>
<evidence type="ECO:0000256" key="10">
    <source>
        <dbReference type="ARBA" id="ARBA00023264"/>
    </source>
</evidence>
<comment type="subcellular location">
    <subcellularLocation>
        <location evidence="1">Membrane</location>
        <topology evidence="1">Multi-pass membrane protein</topology>
    </subcellularLocation>
</comment>
<keyword evidence="16" id="KW-1185">Reference proteome</keyword>
<feature type="transmembrane region" description="Helical" evidence="14">
    <location>
        <begin position="200"/>
        <end position="218"/>
    </location>
</feature>
<organism evidence="15 16">
    <name type="scientific">Antiquaquibacter oligotrophicus</name>
    <dbReference type="NCBI Taxonomy" id="2880260"/>
    <lineage>
        <taxon>Bacteria</taxon>
        <taxon>Bacillati</taxon>
        <taxon>Actinomycetota</taxon>
        <taxon>Actinomycetes</taxon>
        <taxon>Micrococcales</taxon>
        <taxon>Microbacteriaceae</taxon>
        <taxon>Antiquaquibacter</taxon>
    </lineage>
</organism>
<evidence type="ECO:0000256" key="9">
    <source>
        <dbReference type="ARBA" id="ARBA00023209"/>
    </source>
</evidence>
<dbReference type="NCBIfam" id="TIGR00560">
    <property type="entry name" value="pgsA"/>
    <property type="match status" value="1"/>
</dbReference>
<keyword evidence="7" id="KW-0443">Lipid metabolism</keyword>
<dbReference type="PROSITE" id="PS00379">
    <property type="entry name" value="CDP_ALCOHOL_P_TRANSF"/>
    <property type="match status" value="1"/>
</dbReference>
<dbReference type="Gene3D" id="1.20.120.1760">
    <property type="match status" value="1"/>
</dbReference>
<dbReference type="InterPro" id="IPR004570">
    <property type="entry name" value="Phosphatidylglycerol_P_synth"/>
</dbReference>
<dbReference type="Pfam" id="PF01066">
    <property type="entry name" value="CDP-OH_P_transf"/>
    <property type="match status" value="1"/>
</dbReference>
<evidence type="ECO:0000256" key="8">
    <source>
        <dbReference type="ARBA" id="ARBA00023136"/>
    </source>
</evidence>
<dbReference type="InterPro" id="IPR000462">
    <property type="entry name" value="CDP-OH_P_trans"/>
</dbReference>
<evidence type="ECO:0000256" key="13">
    <source>
        <dbReference type="SAM" id="MobiDB-lite"/>
    </source>
</evidence>
<accession>A0ABT6KLU8</accession>
<evidence type="ECO:0000256" key="14">
    <source>
        <dbReference type="SAM" id="Phobius"/>
    </source>
</evidence>
<comment type="caution">
    <text evidence="15">The sequence shown here is derived from an EMBL/GenBank/DDBJ whole genome shotgun (WGS) entry which is preliminary data.</text>
</comment>
<feature type="region of interest" description="Disordered" evidence="13">
    <location>
        <begin position="1"/>
        <end position="41"/>
    </location>
</feature>
<evidence type="ECO:0000256" key="4">
    <source>
        <dbReference type="ARBA" id="ARBA00022679"/>
    </source>
</evidence>
<sequence>MEPEPEESRDVAPARERRTSAERAAAVRDSMRGRVSSRGDTPASNGNVANIITVVRILLAPVFVYLLAADNGDNGLLRWLAAGLFIVAIATDGVDGFFARSRNLVTNVGIILDPIADKVLTGAALVMLSILGELWWWVTIVILVREIGITVFRFSVLRDRVIPASRGGKLKTIFQSVAISLFLLPLATVVGPWILWVNYVAMAIALVLTVVTGADYLIQAWRGNRRRA</sequence>
<evidence type="ECO:0000256" key="12">
    <source>
        <dbReference type="RuleBase" id="RU003750"/>
    </source>
</evidence>